<proteinExistence type="predicted"/>
<name>A0A3M7PL23_BRAPC</name>
<protein>
    <submittedName>
        <fullName evidence="1">Uncharacterized protein</fullName>
    </submittedName>
</protein>
<accession>A0A3M7PL23</accession>
<sequence length="165" mass="18980">MAYQYHYICINDFMFILRLSLVEPLLKNKNELRLSMIIKRNLNEISKNFLITKSTISFENIFKYLTTARNLRRSLTRKTTMIAIYTVSILNRSTRHIYPFILINRLNSLNTITKITKNPQLIKISDTGPSTLSNRCLSSLTHFKGPLAITVAARGLSKSRAISPK</sequence>
<comment type="caution">
    <text evidence="1">The sequence shown here is derived from an EMBL/GenBank/DDBJ whole genome shotgun (WGS) entry which is preliminary data.</text>
</comment>
<evidence type="ECO:0000313" key="1">
    <source>
        <dbReference type="EMBL" id="RMZ99826.1"/>
    </source>
</evidence>
<reference evidence="1 2" key="1">
    <citation type="journal article" date="2018" name="Sci. Rep.">
        <title>Genomic signatures of local adaptation to the degree of environmental predictability in rotifers.</title>
        <authorList>
            <person name="Franch-Gras L."/>
            <person name="Hahn C."/>
            <person name="Garcia-Roger E.M."/>
            <person name="Carmona M.J."/>
            <person name="Serra M."/>
            <person name="Gomez A."/>
        </authorList>
    </citation>
    <scope>NUCLEOTIDE SEQUENCE [LARGE SCALE GENOMIC DNA]</scope>
    <source>
        <strain evidence="1">HYR1</strain>
    </source>
</reference>
<organism evidence="1 2">
    <name type="scientific">Brachionus plicatilis</name>
    <name type="common">Marine rotifer</name>
    <name type="synonym">Brachionus muelleri</name>
    <dbReference type="NCBI Taxonomy" id="10195"/>
    <lineage>
        <taxon>Eukaryota</taxon>
        <taxon>Metazoa</taxon>
        <taxon>Spiralia</taxon>
        <taxon>Gnathifera</taxon>
        <taxon>Rotifera</taxon>
        <taxon>Eurotatoria</taxon>
        <taxon>Monogononta</taxon>
        <taxon>Pseudotrocha</taxon>
        <taxon>Ploima</taxon>
        <taxon>Brachionidae</taxon>
        <taxon>Brachionus</taxon>
    </lineage>
</organism>
<keyword evidence="2" id="KW-1185">Reference proteome</keyword>
<dbReference type="OrthoDB" id="10651190at2759"/>
<dbReference type="Proteomes" id="UP000276133">
    <property type="component" value="Unassembled WGS sequence"/>
</dbReference>
<dbReference type="EMBL" id="REGN01010032">
    <property type="protein sequence ID" value="RMZ99826.1"/>
    <property type="molecule type" value="Genomic_DNA"/>
</dbReference>
<evidence type="ECO:0000313" key="2">
    <source>
        <dbReference type="Proteomes" id="UP000276133"/>
    </source>
</evidence>
<dbReference type="AlphaFoldDB" id="A0A3M7PL23"/>
<gene>
    <name evidence="1" type="ORF">BpHYR1_007078</name>
</gene>